<dbReference type="Pfam" id="PF00665">
    <property type="entry name" value="rve"/>
    <property type="match status" value="1"/>
</dbReference>
<dbReference type="PANTHER" id="PTHR42648:SF32">
    <property type="entry name" value="RIBONUCLEASE H-LIKE DOMAIN, GAG-PRE-INTEGRASE DOMAIN PROTEIN-RELATED"/>
    <property type="match status" value="1"/>
</dbReference>
<dbReference type="SUPFAM" id="SSF53098">
    <property type="entry name" value="Ribonuclease H-like"/>
    <property type="match status" value="1"/>
</dbReference>
<feature type="region of interest" description="Disordered" evidence="3">
    <location>
        <begin position="897"/>
        <end position="968"/>
    </location>
</feature>
<name>A0A6L2NWE8_TANCI</name>
<accession>A0A6L2NWE8</accession>
<feature type="compositionally biased region" description="Polar residues" evidence="3">
    <location>
        <begin position="650"/>
        <end position="659"/>
    </location>
</feature>
<sequence length="2743" mass="313312">MPIVITTSLLVKDLEDSLIIGNEELSTILENESGEFISSSVEDFVPFPSESEDTSESDSECDLPSCDDFFPINILERNSVTFFNPLFDSNDNFTFSDDESLSDNDVPEDNVKIYLNPLFEFDDEYISSDINPIFDESRLFPMLMRMSVLTHEEILMRSILFLDIDTSMDIINGYHDSEGDILYLENLITNDTIPSLPSEVFLDHDPKRLNDESDIDDLKNMVKAFNPGILEKKFSPTYAANIDQSPPQQMSIQDMEDLKQYSIVHQPQNIQCSSVPTHRQAGTTVDNQNHSENRSHITHTSLTRTGVVEVDRMVDENVPAPTRYDDQILPFAAWVPIEKRNFVLDLYKKQKNLIFQISMDILQNTNFSRAFIVSASLDETHFVLDANLLRDALEITPIDKAHQFVSHPSGDATMDFVNQLGYTEVIHFVSRMEVNNLYQPWRAILSMINQCLTGTTSRHDRATYPVRQMLWGRIHDIHRRSTSSFHLVEEDLRLGNLKFVPKGEVDEVFGMPIPNELISNNIRNAPYYNAYLEMVVKHDWKISATKEGKKKAASAKQPKSKPAIEKSRKLAPAPKPKATKERPSKSSTAKPPKPKPAKEKSTKTTPPQQAGKGKIVKVHKVKSPFQLVDELMKNQLNLNLNSNIKDDKSTNIVRDSPSPSDAKIGVASKKTNSRGDTKILQIDEEQRKDVDEQVVMDEDQARPKPRESHWALAGPDPEPTYNAFKADLYPKFINDKSTEDELKKPNVEAKVVSMVTVLIYQESFIVPPLSTPIPVIDPSPPKPASFTIQAPIFTSTTTTTTTTLPPLPQQQSTTELEFFTLELKDLPSKIDEVVREYVREVVHVTLQAPLRDRFKELPKADMKEILHQRMFETETYKSLPKHVALYEALEASMKQANRDELLTEKDKSRKRRRDDQDPPPPPPDLDLSKRRRHDTGPHAEQPVEDIPIPDTTNISDSEDTDSTHLPKIKQRLEWFKPIPDDERPATSEPAWVIPTPYIPDGENNWAKALATTYQALAKNSLLEKTMDMRTFMHCSRWKSVTRCSQIRLIGLIQKQGKRTCFVNFVANKMFKAFPLSVMSSHCQKKFPLLEVIEFGDSYEAPKDGAATGSASDGKKGRTVAVTTEDMKKRRNDVKARTTLLLALPDEHQLRFRKYKTAQELWAAILKTFGGNEATRKTKKNQLKQQCGNFKEEGKETLEQTFNRLQAIISHLEFMDVEIEQDDLNQKFLTSLAPEWLMYTIVWRNKGDLDTMSLNDLYNHLKVGNGEVNTTSIPTASTQVSPASANVAAASISLDTACTYIASQSNGSYIKYEDINQIDEDDIEEMDIKAPRSQERVRRENFRQGSKEEEQAPKALMAIDRVCWDWSYMENEEENHALVADEEAPTKFSLMAKSSTDNEVFDNSLCFKACLSHVEARLVEFKNQEIKFCEKIKGLEFSVECKTNRIENLTNKPETLKKEKEGLDSKLTGFKSATKDLDNLIGRLPEFANDTITDYSRPSPSVESNPNDLQKNSSSVSKIGESTGSIISKPDIKFVKPADSLTVAKTNKDETARKPTIKYAEMYRKTSKRSNVRDPFKENQQSELKLELQEFPLLIENFPLLTENFPLGNSQINIDDKSYWDIGCSRHMTGNISYLSDYEPYDGGVLFTDTEYIVLGRNFKPTDDANVLLRTPRQHNMYSIDLNNVVPYKDLTCLVAKVSADESMLWHRRLGHLNFKTMNRLVRHKLVRGLPSKCFDNDHSCVACLKGKQHKASCKTKLVNSVTKPLHTLHMDLFGPTSVSSLNHKWYCLVVTDDFSRFTWSVFLKTKDETSGILRNFITEIENLKELKLKIIRCDNGGEFRNKEMNDFCLRKGIKREFSNARTPQQNGVAERRNRTLIEAARTMLVDAKLPVTFWAKAVNTACYVQNRVLVNKSQNKTPYELINGRSPAIGFLKPFGWVRPIGTKWVLKNKKDERGIVIKNKARLVAQGHTQEEGIDYDEVFAPVARIKAIRLFLAYASFMGFTVYQMDVKSAFLYGDFILVQVYVDDIIFGSSNPQLCREFEALMHEKFQMSAMGELNFFLGLQVLQKKEGIFLSQDKYVGDILKKFGYSDVRSSNTPMDKENPWGKDETGKDVDLHLYRSMIGSLIDCFEKELISVDHIHTDENVADLLTKPFDAGRFQCLVIKTSKYLGVLRILMISLRLIPLIVDFVEASHLRYALTINPTVYVSHIRQFWSTARIETTDEGTKILAIVDVDEPASPIGDDSQGEACPTVSSLEAEQDMANITKTSTLPSDSTPRVTSLAIDEGIMQHKLTDMTDFINHLEDRDGGNDDPSGEDATIKGRRLETGDEVESIPYTRRKGKEKMVESDTPKKKKLQEQIDVQVARELEEEMAKDAQRMNEQIARDAEIARIHAEEELQIMIDGLDRNNETVAKYLQDYEQFAAELSIEERIELISDLVKYQDNYAKVLKYQTQQRKPLSKKQQREFYMSVLKSHSEEGEIFKRKGLSLEQESAKKVKTSEEVLEEDLKAMMQIVPVEEFYVETLQFLTLLPFEITRGNNKLVQGSRSLSQEHQISKMKAARYLDFGLELLVPEHMWMNKVVRTRMRILSVVSIKAYSRYGYDYLKEITPHRADYQEYTIAEKDFNNLYPSYFEDLNLLLLQGFEYKYDYTIIDSPSTIVFPVGNNEQNIMRFNEIYKFSDGTLTNIMEAMDYRVKEYKVQVKMEMKIPRSSRVYFITACSYSTDTSKELMKVQAYASKLSQL</sequence>
<dbReference type="InterPro" id="IPR039537">
    <property type="entry name" value="Retrotran_Ty1/copia-like"/>
</dbReference>
<feature type="compositionally biased region" description="Low complexity" evidence="3">
    <location>
        <begin position="603"/>
        <end position="613"/>
    </location>
</feature>
<evidence type="ECO:0000313" key="5">
    <source>
        <dbReference type="EMBL" id="GEU90513.1"/>
    </source>
</evidence>
<dbReference type="InterPro" id="IPR001584">
    <property type="entry name" value="Integrase_cat-core"/>
</dbReference>
<gene>
    <name evidence="5" type="ORF">Tci_062491</name>
</gene>
<evidence type="ECO:0000259" key="4">
    <source>
        <dbReference type="PROSITE" id="PS50994"/>
    </source>
</evidence>
<dbReference type="InterPro" id="IPR036397">
    <property type="entry name" value="RNaseH_sf"/>
</dbReference>
<keyword evidence="1" id="KW-0479">Metal-binding</keyword>
<dbReference type="Gene3D" id="3.30.420.10">
    <property type="entry name" value="Ribonuclease H-like superfamily/Ribonuclease H"/>
    <property type="match status" value="1"/>
</dbReference>
<dbReference type="Pfam" id="PF14223">
    <property type="entry name" value="Retrotran_gag_2"/>
    <property type="match status" value="1"/>
</dbReference>
<evidence type="ECO:0000256" key="2">
    <source>
        <dbReference type="ARBA" id="ARBA00022801"/>
    </source>
</evidence>
<reference evidence="5" key="1">
    <citation type="journal article" date="2019" name="Sci. Rep.">
        <title>Draft genome of Tanacetum cinerariifolium, the natural source of mosquito coil.</title>
        <authorList>
            <person name="Yamashiro T."/>
            <person name="Shiraishi A."/>
            <person name="Satake H."/>
            <person name="Nakayama K."/>
        </authorList>
    </citation>
    <scope>NUCLEOTIDE SEQUENCE</scope>
</reference>
<feature type="region of interest" description="Disordered" evidence="3">
    <location>
        <begin position="2304"/>
        <end position="2323"/>
    </location>
</feature>
<evidence type="ECO:0000256" key="1">
    <source>
        <dbReference type="ARBA" id="ARBA00022723"/>
    </source>
</evidence>
<dbReference type="Pfam" id="PF13976">
    <property type="entry name" value="gag_pre-integrs"/>
    <property type="match status" value="1"/>
</dbReference>
<dbReference type="GO" id="GO:0015074">
    <property type="term" value="P:DNA integration"/>
    <property type="evidence" value="ECO:0007669"/>
    <property type="project" value="InterPro"/>
</dbReference>
<dbReference type="GO" id="GO:0046872">
    <property type="term" value="F:metal ion binding"/>
    <property type="evidence" value="ECO:0007669"/>
    <property type="project" value="UniProtKB-KW"/>
</dbReference>
<dbReference type="Pfam" id="PF07727">
    <property type="entry name" value="RVT_2"/>
    <property type="match status" value="2"/>
</dbReference>
<protein>
    <submittedName>
        <fullName evidence="5">Putative ribonuclease H-like domain-containing protein</fullName>
    </submittedName>
</protein>
<keyword evidence="2" id="KW-0378">Hydrolase</keyword>
<organism evidence="5">
    <name type="scientific">Tanacetum cinerariifolium</name>
    <name type="common">Dalmatian daisy</name>
    <name type="synonym">Chrysanthemum cinerariifolium</name>
    <dbReference type="NCBI Taxonomy" id="118510"/>
    <lineage>
        <taxon>Eukaryota</taxon>
        <taxon>Viridiplantae</taxon>
        <taxon>Streptophyta</taxon>
        <taxon>Embryophyta</taxon>
        <taxon>Tracheophyta</taxon>
        <taxon>Spermatophyta</taxon>
        <taxon>Magnoliopsida</taxon>
        <taxon>eudicotyledons</taxon>
        <taxon>Gunneridae</taxon>
        <taxon>Pentapetalae</taxon>
        <taxon>asterids</taxon>
        <taxon>campanulids</taxon>
        <taxon>Asterales</taxon>
        <taxon>Asteraceae</taxon>
        <taxon>Asteroideae</taxon>
        <taxon>Anthemideae</taxon>
        <taxon>Anthemidinae</taxon>
        <taxon>Tanacetum</taxon>
    </lineage>
</organism>
<feature type="domain" description="Integrase catalytic" evidence="4">
    <location>
        <begin position="1760"/>
        <end position="1926"/>
    </location>
</feature>
<dbReference type="InterPro" id="IPR012337">
    <property type="entry name" value="RNaseH-like_sf"/>
</dbReference>
<evidence type="ECO:0000256" key="3">
    <source>
        <dbReference type="SAM" id="MobiDB-lite"/>
    </source>
</evidence>
<feature type="region of interest" description="Disordered" evidence="3">
    <location>
        <begin position="1491"/>
        <end position="1519"/>
    </location>
</feature>
<feature type="compositionally biased region" description="Basic and acidic residues" evidence="3">
    <location>
        <begin position="699"/>
        <end position="709"/>
    </location>
</feature>
<feature type="region of interest" description="Disordered" evidence="3">
    <location>
        <begin position="547"/>
        <end position="618"/>
    </location>
</feature>
<dbReference type="EMBL" id="BKCJ010010203">
    <property type="protein sequence ID" value="GEU90513.1"/>
    <property type="molecule type" value="Genomic_DNA"/>
</dbReference>
<proteinExistence type="predicted"/>
<dbReference type="InterPro" id="IPR025724">
    <property type="entry name" value="GAG-pre-integrase_dom"/>
</dbReference>
<feature type="region of interest" description="Disordered" evidence="3">
    <location>
        <begin position="647"/>
        <end position="717"/>
    </location>
</feature>
<dbReference type="InterPro" id="IPR013103">
    <property type="entry name" value="RVT_2"/>
</dbReference>
<dbReference type="GO" id="GO:0016787">
    <property type="term" value="F:hydrolase activity"/>
    <property type="evidence" value="ECO:0007669"/>
    <property type="project" value="UniProtKB-KW"/>
</dbReference>
<dbReference type="GO" id="GO:0003676">
    <property type="term" value="F:nucleic acid binding"/>
    <property type="evidence" value="ECO:0007669"/>
    <property type="project" value="InterPro"/>
</dbReference>
<dbReference type="PANTHER" id="PTHR42648">
    <property type="entry name" value="TRANSPOSASE, PUTATIVE-RELATED"/>
    <property type="match status" value="1"/>
</dbReference>
<dbReference type="PROSITE" id="PS50994">
    <property type="entry name" value="INTEGRASE"/>
    <property type="match status" value="1"/>
</dbReference>
<comment type="caution">
    <text evidence="5">The sequence shown here is derived from an EMBL/GenBank/DDBJ whole genome shotgun (WGS) entry which is preliminary data.</text>
</comment>
<feature type="compositionally biased region" description="Basic and acidic residues" evidence="3">
    <location>
        <begin position="897"/>
        <end position="907"/>
    </location>
</feature>